<evidence type="ECO:0000256" key="3">
    <source>
        <dbReference type="ARBA" id="ARBA00012081"/>
    </source>
</evidence>
<feature type="active site" description="Proton donor/acceptor" evidence="9">
    <location>
        <position position="170"/>
    </location>
</feature>
<dbReference type="FunFam" id="3.10.180.10:FF:000002">
    <property type="entry name" value="Lactoylglutathione lyase"/>
    <property type="match status" value="1"/>
</dbReference>
<evidence type="ECO:0000256" key="2">
    <source>
        <dbReference type="ARBA" id="ARBA00010363"/>
    </source>
</evidence>
<evidence type="ECO:0000313" key="13">
    <source>
        <dbReference type="EMBL" id="QBH96437.1"/>
    </source>
</evidence>
<keyword evidence="5 11" id="KW-0533">Nickel</keyword>
<keyword evidence="10" id="KW-0862">Zinc</keyword>
<feature type="domain" description="VOC" evidence="12">
    <location>
        <begin position="50"/>
        <end position="174"/>
    </location>
</feature>
<evidence type="ECO:0000256" key="6">
    <source>
        <dbReference type="ARBA" id="ARBA00022723"/>
    </source>
</evidence>
<reference evidence="13 14" key="1">
    <citation type="submission" date="2019-03" db="EMBL/GenBank/DDBJ databases">
        <title>Pragia sp. nov. isolated from the gut tract of Carduelis flavirostris.</title>
        <authorList>
            <person name="Ge Y."/>
        </authorList>
    </citation>
    <scope>NUCLEOTIDE SEQUENCE [LARGE SCALE GENOMIC DNA]</scope>
    <source>
        <strain evidence="13 14">CF-458</strain>
    </source>
</reference>
<comment type="pathway">
    <text evidence="1 11">Secondary metabolite metabolism; methylglyoxal degradation; (R)-lactate from methylglyoxal: step 1/2.</text>
</comment>
<dbReference type="InterPro" id="IPR029068">
    <property type="entry name" value="Glyas_Bleomycin-R_OHBP_Dase"/>
</dbReference>
<feature type="binding site" evidence="10">
    <location>
        <position position="122"/>
    </location>
    <ligand>
        <name>Zn(2+)</name>
        <dbReference type="ChEBI" id="CHEBI:29105"/>
        <note>ligand shared between dimeric partners</note>
    </ligand>
</feature>
<comment type="cofactor">
    <cofactor evidence="11">
        <name>Ni(2+)</name>
        <dbReference type="ChEBI" id="CHEBI:49786"/>
    </cofactor>
    <text evidence="11">Binds 1 nickel ion per subunit.</text>
</comment>
<feature type="binding site" evidence="10">
    <location>
        <position position="104"/>
    </location>
    <ligand>
        <name>Zn(2+)</name>
        <dbReference type="ChEBI" id="CHEBI:29105"/>
        <note>ligand shared between dimeric partners</note>
    </ligand>
</feature>
<dbReference type="UniPathway" id="UPA00619">
    <property type="reaction ID" value="UER00675"/>
</dbReference>
<evidence type="ECO:0000256" key="9">
    <source>
        <dbReference type="PIRSR" id="PIRSR604361-1"/>
    </source>
</evidence>
<keyword evidence="6 10" id="KW-0479">Metal-binding</keyword>
<comment type="function">
    <text evidence="11">Catalyzes the conversion of hemimercaptal, formed from methylglyoxal and glutathione, to S-lactoylglutathione.</text>
</comment>
<dbReference type="NCBIfam" id="NF007629">
    <property type="entry name" value="PRK10291.1"/>
    <property type="match status" value="1"/>
</dbReference>
<dbReference type="GO" id="GO:0005737">
    <property type="term" value="C:cytoplasm"/>
    <property type="evidence" value="ECO:0007669"/>
    <property type="project" value="TreeGrafter"/>
</dbReference>
<dbReference type="InterPro" id="IPR004361">
    <property type="entry name" value="Glyoxalase_1"/>
</dbReference>
<feature type="binding site" evidence="10">
    <location>
        <position position="170"/>
    </location>
    <ligand>
        <name>Zn(2+)</name>
        <dbReference type="ChEBI" id="CHEBI:29105"/>
        <note>ligand shared between dimeric partners</note>
    </ligand>
</feature>
<dbReference type="PANTHER" id="PTHR46036:SF5">
    <property type="entry name" value="LACTOYLGLUTATHIONE LYASE"/>
    <property type="match status" value="1"/>
</dbReference>
<keyword evidence="7 11" id="KW-0456">Lyase</keyword>
<dbReference type="Gene3D" id="3.10.180.10">
    <property type="entry name" value="2,3-Dihydroxybiphenyl 1,2-Dioxygenase, domain 1"/>
    <property type="match status" value="1"/>
</dbReference>
<dbReference type="GO" id="GO:0046872">
    <property type="term" value="F:metal ion binding"/>
    <property type="evidence" value="ECO:0007669"/>
    <property type="project" value="UniProtKB-UniRule"/>
</dbReference>
<gene>
    <name evidence="13" type="primary">gloA</name>
    <name evidence="13" type="ORF">EKN56_08505</name>
</gene>
<dbReference type="GO" id="GO:0019243">
    <property type="term" value="P:methylglyoxal catabolic process to D-lactate via S-lactoyl-glutathione"/>
    <property type="evidence" value="ECO:0007669"/>
    <property type="project" value="TreeGrafter"/>
</dbReference>
<dbReference type="AlphaFoldDB" id="A0A411WJU7"/>
<evidence type="ECO:0000259" key="12">
    <source>
        <dbReference type="PROSITE" id="PS51819"/>
    </source>
</evidence>
<evidence type="ECO:0000313" key="14">
    <source>
        <dbReference type="Proteomes" id="UP000293154"/>
    </source>
</evidence>
<dbReference type="SUPFAM" id="SSF54593">
    <property type="entry name" value="Glyoxalase/Bleomycin resistance protein/Dihydroxybiphenyl dioxygenase"/>
    <property type="match status" value="1"/>
</dbReference>
<accession>A0A411WJU7</accession>
<dbReference type="PROSITE" id="PS00935">
    <property type="entry name" value="GLYOXALASE_I_2"/>
    <property type="match status" value="1"/>
</dbReference>
<sequence length="183" mass="20014">MTIPPSPTYSEPTIAIIKHFGSVSGILSGRIICANLPSERFNNQEDNDMRLLHTMLRVGNLQRSIDFYTKVLGMRLLRSSENTEYKYSLAFVGYSDESQGAVIELTYNWGVESYDMGTAFGHIALGVDNVAATCDQIRKAGGNITREAGPVKGGSTIIAFVEDPDGYKIELIENKQASQALGN</sequence>
<dbReference type="InterPro" id="IPR018146">
    <property type="entry name" value="Glyoxalase_1_CS"/>
</dbReference>
<dbReference type="PROSITE" id="PS00934">
    <property type="entry name" value="GLYOXALASE_I_1"/>
    <property type="match status" value="1"/>
</dbReference>
<dbReference type="Pfam" id="PF00903">
    <property type="entry name" value="Glyoxalase"/>
    <property type="match status" value="1"/>
</dbReference>
<dbReference type="NCBIfam" id="TIGR00068">
    <property type="entry name" value="glyox_I"/>
    <property type="match status" value="1"/>
</dbReference>
<evidence type="ECO:0000256" key="10">
    <source>
        <dbReference type="PIRSR" id="PIRSR604361-3"/>
    </source>
</evidence>
<proteinExistence type="inferred from homology"/>
<dbReference type="InterPro" id="IPR037523">
    <property type="entry name" value="VOC_core"/>
</dbReference>
<evidence type="ECO:0000256" key="7">
    <source>
        <dbReference type="ARBA" id="ARBA00023239"/>
    </source>
</evidence>
<dbReference type="KEGG" id="prag:EKN56_08505"/>
<dbReference type="GO" id="GO:0004462">
    <property type="term" value="F:lactoylglutathione lyase activity"/>
    <property type="evidence" value="ECO:0007669"/>
    <property type="project" value="UniProtKB-UniRule"/>
</dbReference>
<dbReference type="Proteomes" id="UP000293154">
    <property type="component" value="Chromosome"/>
</dbReference>
<dbReference type="PANTHER" id="PTHR46036">
    <property type="entry name" value="LACTOYLGLUTATHIONE LYASE"/>
    <property type="match status" value="1"/>
</dbReference>
<comment type="similarity">
    <text evidence="2 11">Belongs to the glyoxalase I family.</text>
</comment>
<protein>
    <recommendedName>
        <fullName evidence="4 11">Lactoylglutathione lyase</fullName>
        <ecNumber evidence="3 11">4.4.1.5</ecNumber>
    </recommendedName>
    <alternativeName>
        <fullName evidence="11">Glyoxalase I</fullName>
    </alternativeName>
</protein>
<dbReference type="EMBL" id="CP034752">
    <property type="protein sequence ID" value="QBH96437.1"/>
    <property type="molecule type" value="Genomic_DNA"/>
</dbReference>
<keyword evidence="14" id="KW-1185">Reference proteome</keyword>
<evidence type="ECO:0000256" key="1">
    <source>
        <dbReference type="ARBA" id="ARBA00005008"/>
    </source>
</evidence>
<dbReference type="PROSITE" id="PS51819">
    <property type="entry name" value="VOC"/>
    <property type="match status" value="1"/>
</dbReference>
<dbReference type="OrthoDB" id="9789841at2"/>
<evidence type="ECO:0000256" key="11">
    <source>
        <dbReference type="RuleBase" id="RU361179"/>
    </source>
</evidence>
<comment type="cofactor">
    <cofactor evidence="10">
        <name>Zn(2+)</name>
        <dbReference type="ChEBI" id="CHEBI:29105"/>
    </cofactor>
    <text evidence="10">Binds 1 zinc ion per subunit. In the homodimer, two zinc ions are bound between subunits.</text>
</comment>
<evidence type="ECO:0000256" key="8">
    <source>
        <dbReference type="ARBA" id="ARBA00048273"/>
    </source>
</evidence>
<evidence type="ECO:0000256" key="5">
    <source>
        <dbReference type="ARBA" id="ARBA00022596"/>
    </source>
</evidence>
<dbReference type="CDD" id="cd16358">
    <property type="entry name" value="GlxI_Ni"/>
    <property type="match status" value="1"/>
</dbReference>
<evidence type="ECO:0000256" key="4">
    <source>
        <dbReference type="ARBA" id="ARBA00018701"/>
    </source>
</evidence>
<dbReference type="EC" id="4.4.1.5" evidence="3 11"/>
<comment type="catalytic activity">
    <reaction evidence="8 11">
        <text>(R)-S-lactoylglutathione = methylglyoxal + glutathione</text>
        <dbReference type="Rhea" id="RHEA:19069"/>
        <dbReference type="ChEBI" id="CHEBI:17158"/>
        <dbReference type="ChEBI" id="CHEBI:57474"/>
        <dbReference type="ChEBI" id="CHEBI:57925"/>
        <dbReference type="EC" id="4.4.1.5"/>
    </reaction>
</comment>
<organism evidence="13 14">
    <name type="scientific">Limnobaculum zhutongyuii</name>
    <dbReference type="NCBI Taxonomy" id="2498113"/>
    <lineage>
        <taxon>Bacteria</taxon>
        <taxon>Pseudomonadati</taxon>
        <taxon>Pseudomonadota</taxon>
        <taxon>Gammaproteobacteria</taxon>
        <taxon>Enterobacterales</taxon>
        <taxon>Budviciaceae</taxon>
        <taxon>Limnobaculum</taxon>
    </lineage>
</organism>
<dbReference type="InterPro" id="IPR004360">
    <property type="entry name" value="Glyas_Fos-R_dOase_dom"/>
</dbReference>
<name>A0A411WJU7_9GAMM</name>